<gene>
    <name evidence="1" type="ORF">V1525DRAFT_397634</name>
</gene>
<evidence type="ECO:0000313" key="2">
    <source>
        <dbReference type="Proteomes" id="UP001433508"/>
    </source>
</evidence>
<dbReference type="EMBL" id="MU971344">
    <property type="protein sequence ID" value="KAK9239783.1"/>
    <property type="molecule type" value="Genomic_DNA"/>
</dbReference>
<dbReference type="Proteomes" id="UP001433508">
    <property type="component" value="Unassembled WGS sequence"/>
</dbReference>
<organism evidence="1 2">
    <name type="scientific">Lipomyces kononenkoae</name>
    <name type="common">Yeast</name>
    <dbReference type="NCBI Taxonomy" id="34357"/>
    <lineage>
        <taxon>Eukaryota</taxon>
        <taxon>Fungi</taxon>
        <taxon>Dikarya</taxon>
        <taxon>Ascomycota</taxon>
        <taxon>Saccharomycotina</taxon>
        <taxon>Lipomycetes</taxon>
        <taxon>Lipomycetales</taxon>
        <taxon>Lipomycetaceae</taxon>
        <taxon>Lipomyces</taxon>
    </lineage>
</organism>
<evidence type="ECO:0000313" key="1">
    <source>
        <dbReference type="EMBL" id="KAK9239783.1"/>
    </source>
</evidence>
<sequence>MSQLTTSATVGDLEESPLHRPSNPPVEPGTISTRLTEDGQTSITVSLSEQAISCVSVGTPRNRRSILVYDTHQCGHFDDLEATEAIAHRLDIFRYDDRRGRNSSNSFINSPRIGRSTSLVPCPTSGLFQNLEVNAPTKRKMLKPNICTSMTRPLGMLSKRNSRSISARSAAAFRTTEAKASGRIDTSSAVAGVAFSRKTERRYQQRRMAIANILSPEKAISRSKLLTLRFPVIRRHNEKLLLSQSYYPSRLFGAAWRGPEGEMVAFQPVHLAATGTQDQCDDLYLQCGNSGPIARKISVLDGEADATSIHTSSQLDQIGSERSSSSKFCPQLLSPTATLPKVAVSDIRIYDGVVDLDDTVPSHSSMCPLESQHNNNISQFSPTALEHSFPPSPSLDKLAESSDLPSSTEDYRQAGFGSQNITTTSTQPVWRPRNPLCVSPERGLIVSPTKSQQPISHIVEIPDSEDEDQFASDVDTLSLVQSSEADVAVRNFVRSDAGIQHRDNRTPAFTQLSPLVSSPQSSLSKSPSRRPTGVLSGQSRGILMTASRSSETTPLTKGRREVDRKENVNLSSNEREAQLGLLSTGELRKILKGWGFKAPKSKKDMIAAILHYDSKMKTDTSDDQTSEDKEKVCTAPVMSIEAIKGATMNRISQHMQEAKSARGWWMKILTYEPIVVEDLVRFLEQEGILAGSEKHNLVVLREWCDSRGICMISRDSPGRARRRH</sequence>
<reference evidence="2" key="1">
    <citation type="journal article" date="2024" name="Front. Bioeng. Biotechnol.">
        <title>Genome-scale model development and genomic sequencing of the oleaginous clade Lipomyces.</title>
        <authorList>
            <person name="Czajka J.J."/>
            <person name="Han Y."/>
            <person name="Kim J."/>
            <person name="Mondo S.J."/>
            <person name="Hofstad B.A."/>
            <person name="Robles A."/>
            <person name="Haridas S."/>
            <person name="Riley R."/>
            <person name="LaButti K."/>
            <person name="Pangilinan J."/>
            <person name="Andreopoulos W."/>
            <person name="Lipzen A."/>
            <person name="Yan J."/>
            <person name="Wang M."/>
            <person name="Ng V."/>
            <person name="Grigoriev I.V."/>
            <person name="Spatafora J.W."/>
            <person name="Magnuson J.K."/>
            <person name="Baker S.E."/>
            <person name="Pomraning K.R."/>
        </authorList>
    </citation>
    <scope>NUCLEOTIDE SEQUENCE [LARGE SCALE GENOMIC DNA]</scope>
    <source>
        <strain evidence="2">CBS 7786</strain>
    </source>
</reference>
<accession>A0ACC3T782</accession>
<comment type="caution">
    <text evidence="1">The sequence shown here is derived from an EMBL/GenBank/DDBJ whole genome shotgun (WGS) entry which is preliminary data.</text>
</comment>
<keyword evidence="2" id="KW-1185">Reference proteome</keyword>
<protein>
    <submittedName>
        <fullName evidence="1">Uncharacterized protein</fullName>
    </submittedName>
</protein>
<name>A0ACC3T782_LIPKO</name>
<proteinExistence type="predicted"/>